<comment type="caution">
    <text evidence="3">The sequence shown here is derived from an EMBL/GenBank/DDBJ whole genome shotgun (WGS) entry which is preliminary data.</text>
</comment>
<evidence type="ECO:0000313" key="4">
    <source>
        <dbReference type="Proteomes" id="UP001269375"/>
    </source>
</evidence>
<dbReference type="Proteomes" id="UP001269375">
    <property type="component" value="Unassembled WGS sequence"/>
</dbReference>
<gene>
    <name evidence="3" type="ORF">QC825_12015</name>
</gene>
<sequence length="260" mass="28120">MITIVTLTEPGRALGERLLEQLGQGGRHVHKPAPFGEWLRGAFVDAQTTRAPLICVCATGIVVRTLAPILGDKYRDPPVLVLDERGQFVIPLLSGHEGGANDWAERLAGILGAQNVTTTARRYVTPRYTLGMGCERGCEVDHLEALARSCLNERGLAQGDVHAIASIDLKADEVGLIDLANRWQVPFRTFTAAQLFEFDDALTQRSEIVYREVGVYGVAEAAALASAHALTGATDDACELILPKQKTRRATCAIARSYGD</sequence>
<dbReference type="Gene3D" id="3.30.420.180">
    <property type="entry name" value="CobE/GbiG C-terminal domain"/>
    <property type="match status" value="1"/>
</dbReference>
<dbReference type="EMBL" id="JARWAO010000006">
    <property type="protein sequence ID" value="MDR5896801.1"/>
    <property type="molecule type" value="Genomic_DNA"/>
</dbReference>
<dbReference type="SUPFAM" id="SSF159672">
    <property type="entry name" value="CbiG N-terminal domain-like"/>
    <property type="match status" value="1"/>
</dbReference>
<feature type="domain" description="Cobalamin synthesis G N-terminal" evidence="2">
    <location>
        <begin position="49"/>
        <end position="120"/>
    </location>
</feature>
<dbReference type="PANTHER" id="PTHR37477:SF1">
    <property type="entry name" value="COBALT-PRECORRIN-5A HYDROLASE"/>
    <property type="match status" value="1"/>
</dbReference>
<evidence type="ECO:0000259" key="2">
    <source>
        <dbReference type="Pfam" id="PF11760"/>
    </source>
</evidence>
<feature type="domain" description="CobE/GbiG C-terminal" evidence="1">
    <location>
        <begin position="129"/>
        <end position="255"/>
    </location>
</feature>
<evidence type="ECO:0000259" key="1">
    <source>
        <dbReference type="Pfam" id="PF01890"/>
    </source>
</evidence>
<dbReference type="InterPro" id="IPR038029">
    <property type="entry name" value="GbiG_N_sf"/>
</dbReference>
<dbReference type="InterPro" id="IPR021744">
    <property type="entry name" value="CbiG_N"/>
</dbReference>
<dbReference type="Pfam" id="PF11760">
    <property type="entry name" value="CbiG_N"/>
    <property type="match status" value="1"/>
</dbReference>
<organism evidence="3 4">
    <name type="scientific">Larsenimonas suaedae</name>
    <dbReference type="NCBI Taxonomy" id="1851019"/>
    <lineage>
        <taxon>Bacteria</taxon>
        <taxon>Pseudomonadati</taxon>
        <taxon>Pseudomonadota</taxon>
        <taxon>Gammaproteobacteria</taxon>
        <taxon>Oceanospirillales</taxon>
        <taxon>Halomonadaceae</taxon>
        <taxon>Larsenimonas</taxon>
    </lineage>
</organism>
<dbReference type="PANTHER" id="PTHR37477">
    <property type="entry name" value="COBALT-PRECORRIN-5A HYDROLASE"/>
    <property type="match status" value="1"/>
</dbReference>
<keyword evidence="4" id="KW-1185">Reference proteome</keyword>
<dbReference type="SUPFAM" id="SSF159664">
    <property type="entry name" value="CobE/GbiG C-terminal domain-like"/>
    <property type="match status" value="1"/>
</dbReference>
<proteinExistence type="predicted"/>
<dbReference type="InterPro" id="IPR002750">
    <property type="entry name" value="CobE/GbiG_C"/>
</dbReference>
<dbReference type="RefSeq" id="WP_251590293.1">
    <property type="nucleotide sequence ID" value="NZ_JAMLJI010000001.1"/>
</dbReference>
<name>A0ABU1GXN3_9GAMM</name>
<dbReference type="Pfam" id="PF01890">
    <property type="entry name" value="CbiG_C"/>
    <property type="match status" value="1"/>
</dbReference>
<dbReference type="InterPro" id="IPR036518">
    <property type="entry name" value="CobE/GbiG_C_sf"/>
</dbReference>
<dbReference type="InterPro" id="IPR052553">
    <property type="entry name" value="CbiG_hydrolase"/>
</dbReference>
<protein>
    <submittedName>
        <fullName evidence="3">Cobalamin biosynthesis protein</fullName>
    </submittedName>
</protein>
<dbReference type="Gene3D" id="3.40.50.11220">
    <property type="match status" value="1"/>
</dbReference>
<evidence type="ECO:0000313" key="3">
    <source>
        <dbReference type="EMBL" id="MDR5896801.1"/>
    </source>
</evidence>
<accession>A0ABU1GXN3</accession>
<reference evidence="3 4" key="1">
    <citation type="submission" date="2023-04" db="EMBL/GenBank/DDBJ databases">
        <title>A long-awaited taxogenomic arrangement of the family Halomonadaceae.</title>
        <authorList>
            <person name="De La Haba R."/>
            <person name="Chuvochina M."/>
            <person name="Wittouck S."/>
            <person name="Arahal D.R."/>
            <person name="Sanchez-Porro C."/>
            <person name="Hugenholtz P."/>
            <person name="Ventosa A."/>
        </authorList>
    </citation>
    <scope>NUCLEOTIDE SEQUENCE [LARGE SCALE GENOMIC DNA]</scope>
    <source>
        <strain evidence="3 4">DSM 22428</strain>
    </source>
</reference>